<reference evidence="2" key="1">
    <citation type="submission" date="2021-06" db="EMBL/GenBank/DDBJ databases">
        <authorList>
            <person name="Hodson N. C."/>
            <person name="Mongue J. A."/>
            <person name="Jaron S. K."/>
        </authorList>
    </citation>
    <scope>NUCLEOTIDE SEQUENCE</scope>
</reference>
<evidence type="ECO:0000256" key="1">
    <source>
        <dbReference type="SAM" id="MobiDB-lite"/>
    </source>
</evidence>
<evidence type="ECO:0000313" key="2">
    <source>
        <dbReference type="EMBL" id="CAG7832722.1"/>
    </source>
</evidence>
<keyword evidence="3" id="KW-1185">Reference proteome</keyword>
<dbReference type="AlphaFoldDB" id="A0A8J2PY77"/>
<comment type="caution">
    <text evidence="2">The sequence shown here is derived from an EMBL/GenBank/DDBJ whole genome shotgun (WGS) entry which is preliminary data.</text>
</comment>
<accession>A0A8J2PY77</accession>
<gene>
    <name evidence="2" type="ORF">AFUS01_LOCUS42393</name>
</gene>
<organism evidence="2 3">
    <name type="scientific">Allacma fusca</name>
    <dbReference type="NCBI Taxonomy" id="39272"/>
    <lineage>
        <taxon>Eukaryota</taxon>
        <taxon>Metazoa</taxon>
        <taxon>Ecdysozoa</taxon>
        <taxon>Arthropoda</taxon>
        <taxon>Hexapoda</taxon>
        <taxon>Collembola</taxon>
        <taxon>Symphypleona</taxon>
        <taxon>Sminthuridae</taxon>
        <taxon>Allacma</taxon>
    </lineage>
</organism>
<sequence length="296" mass="33371">EDNSENDLEFVEEPIWTRIAMTEEEYSNYVEVDENLATYHEDETDGSNNSNTAEDEDDGEDDPEIIRNIVTAATAHSHLQDLTTYWLSQDHEDENSEFFSSVAKIENLVISLVNIGVATYYYLTLTTAEKLTQYNCTTMNGTNLNMNAENFCQHVDTWKTCAICMIVIPGCLHFILTLLTKGANKVSEVSENLDNDQEATNEDTCSCLWTFISRAVTLAIVCVLWSSKALEIRSTDSSGLYTAAVTCFFVVIAQAAWLKIRIHIFSIPMCPQNMFPSSCYVLFLPNAREVNIKQLI</sequence>
<evidence type="ECO:0000313" key="3">
    <source>
        <dbReference type="Proteomes" id="UP000708208"/>
    </source>
</evidence>
<feature type="non-terminal residue" evidence="2">
    <location>
        <position position="1"/>
    </location>
</feature>
<feature type="region of interest" description="Disordered" evidence="1">
    <location>
        <begin position="33"/>
        <end position="61"/>
    </location>
</feature>
<dbReference type="EMBL" id="CAJVCH010566585">
    <property type="protein sequence ID" value="CAG7832722.1"/>
    <property type="molecule type" value="Genomic_DNA"/>
</dbReference>
<dbReference type="Proteomes" id="UP000708208">
    <property type="component" value="Unassembled WGS sequence"/>
</dbReference>
<proteinExistence type="predicted"/>
<protein>
    <submittedName>
        <fullName evidence="2">Uncharacterized protein</fullName>
    </submittedName>
</protein>
<name>A0A8J2PY77_9HEXA</name>